<protein>
    <submittedName>
        <fullName evidence="2">Uncharacterized protein LOC102809096 isoform X1</fullName>
    </submittedName>
    <submittedName>
        <fullName evidence="3">Uncharacterized protein LOC102809096 isoform X2</fullName>
    </submittedName>
</protein>
<dbReference type="RefSeq" id="XP_006819658.1">
    <property type="nucleotide sequence ID" value="XM_006819595.1"/>
</dbReference>
<evidence type="ECO:0000313" key="2">
    <source>
        <dbReference type="RefSeq" id="XP_006819658.1"/>
    </source>
</evidence>
<dbReference type="GeneID" id="102809096"/>
<evidence type="ECO:0000313" key="3">
    <source>
        <dbReference type="RefSeq" id="XP_006819659.1"/>
    </source>
</evidence>
<evidence type="ECO:0000313" key="1">
    <source>
        <dbReference type="Proteomes" id="UP000694865"/>
    </source>
</evidence>
<keyword evidence="1" id="KW-1185">Reference proteome</keyword>
<dbReference type="RefSeq" id="XP_006819659.1">
    <property type="nucleotide sequence ID" value="XM_006819596.1"/>
</dbReference>
<organism evidence="1 2">
    <name type="scientific">Saccoglossus kowalevskii</name>
    <name type="common">Acorn worm</name>
    <dbReference type="NCBI Taxonomy" id="10224"/>
    <lineage>
        <taxon>Eukaryota</taxon>
        <taxon>Metazoa</taxon>
        <taxon>Hemichordata</taxon>
        <taxon>Enteropneusta</taxon>
        <taxon>Harrimaniidae</taxon>
        <taxon>Saccoglossus</taxon>
    </lineage>
</organism>
<accession>A0ABM0MI17</accession>
<reference evidence="2 3" key="1">
    <citation type="submission" date="2025-05" db="UniProtKB">
        <authorList>
            <consortium name="RefSeq"/>
        </authorList>
    </citation>
    <scope>IDENTIFICATION</scope>
    <source>
        <tissue evidence="2 3">Testes</tissue>
    </source>
</reference>
<sequence>MFPVDMTTPGIHIDTRHMPLPTIVTSENDDRLSVIGSIADKSRSGSRFSDEEKNVVFGLSGSFSRRRLGKQQQVLQDIAKRCREQEIADMSSRMTTSLNLGTNSKQDGYQREVSMYMTNTLLRRGPKTTRVAKSTSHTSYSSLRPGIERSATITNFRPSNVIRKVPINYPIKTMFPKVSPRQVTYGGLSPTELYNRTKHLHNRKINGPIQMEHYMYGRHAPCAPLMLPSLTRSQQHGHHSSPIFGERNHDIATLREAKLQSMSLMDNNYDEWIDLLSTPPNSEH</sequence>
<dbReference type="Proteomes" id="UP000694865">
    <property type="component" value="Unplaced"/>
</dbReference>
<proteinExistence type="predicted"/>
<name>A0ABM0MI17_SACKO</name>
<gene>
    <name evidence="2 3" type="primary">LOC102809096</name>
</gene>